<comment type="caution">
    <text evidence="4">The sequence shown here is derived from an EMBL/GenBank/DDBJ whole genome shotgun (WGS) entry which is preliminary data.</text>
</comment>
<feature type="region of interest" description="Leucine repeat II (LRII)" evidence="3">
    <location>
        <begin position="282"/>
        <end position="314"/>
    </location>
</feature>
<protein>
    <submittedName>
        <fullName evidence="4">Uncharacterized protein</fullName>
    </submittedName>
</protein>
<feature type="short sequence motif" description="VHIID" evidence="3">
    <location>
        <begin position="230"/>
        <end position="234"/>
    </location>
</feature>
<dbReference type="PANTHER" id="PTHR31636">
    <property type="entry name" value="OSJNBA0084A10.13 PROTEIN-RELATED"/>
    <property type="match status" value="1"/>
</dbReference>
<evidence type="ECO:0000313" key="4">
    <source>
        <dbReference type="EMBL" id="KAG0478159.1"/>
    </source>
</evidence>
<evidence type="ECO:0000256" key="3">
    <source>
        <dbReference type="PROSITE-ProRule" id="PRU01191"/>
    </source>
</evidence>
<dbReference type="Pfam" id="PF03514">
    <property type="entry name" value="GRAS"/>
    <property type="match status" value="1"/>
</dbReference>
<feature type="region of interest" description="SAW" evidence="3">
    <location>
        <begin position="423"/>
        <end position="501"/>
    </location>
</feature>
<evidence type="ECO:0000313" key="5">
    <source>
        <dbReference type="Proteomes" id="UP000639772"/>
    </source>
</evidence>
<dbReference type="InterPro" id="IPR005202">
    <property type="entry name" value="TF_GRAS"/>
</dbReference>
<dbReference type="OrthoDB" id="646981at2759"/>
<dbReference type="EMBL" id="JADCNM010000006">
    <property type="protein sequence ID" value="KAG0478159.1"/>
    <property type="molecule type" value="Genomic_DNA"/>
</dbReference>
<evidence type="ECO:0000256" key="1">
    <source>
        <dbReference type="ARBA" id="ARBA00023015"/>
    </source>
</evidence>
<evidence type="ECO:0000256" key="2">
    <source>
        <dbReference type="ARBA" id="ARBA00023163"/>
    </source>
</evidence>
<dbReference type="AlphaFoldDB" id="A0A835QT10"/>
<keyword evidence="2" id="KW-0804">Transcription</keyword>
<dbReference type="PROSITE" id="PS50985">
    <property type="entry name" value="GRAS"/>
    <property type="match status" value="1"/>
</dbReference>
<name>A0A835QT10_VANPL</name>
<accession>A0A835QT10</accession>
<keyword evidence="1" id="KW-0805">Transcription regulation</keyword>
<dbReference type="Proteomes" id="UP000639772">
    <property type="component" value="Chromosome 6"/>
</dbReference>
<gene>
    <name evidence="4" type="ORF">HPP92_012878</name>
</gene>
<comment type="caution">
    <text evidence="3">Lacks conserved residue(s) required for the propagation of feature annotation.</text>
</comment>
<organism evidence="4 5">
    <name type="scientific">Vanilla planifolia</name>
    <name type="common">Vanilla</name>
    <dbReference type="NCBI Taxonomy" id="51239"/>
    <lineage>
        <taxon>Eukaryota</taxon>
        <taxon>Viridiplantae</taxon>
        <taxon>Streptophyta</taxon>
        <taxon>Embryophyta</taxon>
        <taxon>Tracheophyta</taxon>
        <taxon>Spermatophyta</taxon>
        <taxon>Magnoliopsida</taxon>
        <taxon>Liliopsida</taxon>
        <taxon>Asparagales</taxon>
        <taxon>Orchidaceae</taxon>
        <taxon>Vanilloideae</taxon>
        <taxon>Vanilleae</taxon>
        <taxon>Vanilla</taxon>
    </lineage>
</organism>
<comment type="similarity">
    <text evidence="3">Belongs to the GRAS family.</text>
</comment>
<proteinExistence type="inferred from homology"/>
<sequence>MEVAVEDLMEMVFPGGASICYSSENMDSDYWSLFAGCDDGFHGDYGMACDKEYVGAMAPAPFAGYYDITGTPPVLDWSWNITPSSSTTIGSPVQDAVQQAVGEAEVATAGGADDRGLRLVHLLMAAAESLSGTVKSHELARVILARLRQLVAVADGAAASRTVVDRLAANFTEALQGILDGGGWRGVDHHRPGDMLEAFRLLQDLSPYVKFGHFTANQAILEAVNGERRIHIVDYDIMEGLQWAGLMQAMVSRSDGIPPPRLRITAVVGGSGGRRSPVIALETGRRLSAFAASLGLQFSFGQCRLGEEEQFRLAAVKVTKGEAVVLNCVLHPPHLPHRPAASVGSFLAGAATLRARVVTLVEEEKEGEGSGDGDMGFVGRFTEELRRYSAMLDSLEAGFPMEEKARGLVERLIIGPRIAGAVGRAYRQREEGALLEKEVHGWGERMAAAGFGRVRLSVFNLCQARLLLGLFNDGYRVEEVEPNKLVLCWKSCRLFSASVWSVPAEQPPPPSCSADCGLLWV</sequence>
<reference evidence="4 5" key="1">
    <citation type="journal article" date="2020" name="Nat. Food">
        <title>A phased Vanilla planifolia genome enables genetic improvement of flavour and production.</title>
        <authorList>
            <person name="Hasing T."/>
            <person name="Tang H."/>
            <person name="Brym M."/>
            <person name="Khazi F."/>
            <person name="Huang T."/>
            <person name="Chambers A.H."/>
        </authorList>
    </citation>
    <scope>NUCLEOTIDE SEQUENCE [LARGE SCALE GENOMIC DNA]</scope>
    <source>
        <tissue evidence="4">Leaf</tissue>
    </source>
</reference>